<comment type="similarity">
    <text evidence="2">Belongs to the eukaryotic RPC7 RNA polymerase subunit family.</text>
</comment>
<sequence length="217" mass="23027">MGGRGRGGGGWRGGRGGFNRGGIGNVGLDLPEGTQIDFQKGIVPAFPPYPNLTPFQPGDAAEARVLAIRQTMAAALRASAHVLETPPPKDPIERYSARFHAPPPKTDTLQTAPAAVHMMPAELHGVFDPALRPRKRTKTDAALLLKDERWKALEAAEASGAAADGGSSDDDAADADDGLGLDDDDDDEEEEDNDYNVDYYDEDHDPAGDDSGGEEYS</sequence>
<keyword evidence="3" id="KW-0539">Nucleus</keyword>
<evidence type="ECO:0000313" key="7">
    <source>
        <dbReference type="Proteomes" id="UP000268535"/>
    </source>
</evidence>
<dbReference type="EMBL" id="ML014135">
    <property type="protein sequence ID" value="RKP02806.1"/>
    <property type="molecule type" value="Genomic_DNA"/>
</dbReference>
<dbReference type="GO" id="GO:0005666">
    <property type="term" value="C:RNA polymerase III complex"/>
    <property type="evidence" value="ECO:0007669"/>
    <property type="project" value="TreeGrafter"/>
</dbReference>
<evidence type="ECO:0000256" key="3">
    <source>
        <dbReference type="ARBA" id="ARBA00023242"/>
    </source>
</evidence>
<reference evidence="5" key="3">
    <citation type="submission" date="2018-08" db="EMBL/GenBank/DDBJ databases">
        <title>Leveraging single-cell genomics to expand the Fungal Tree of Life.</title>
        <authorList>
            <consortium name="DOE Joint Genome Institute"/>
            <person name="Ahrendt S.R."/>
            <person name="Quandt C.A."/>
            <person name="Ciobanu D."/>
            <person name="Clum A."/>
            <person name="Salamov A."/>
            <person name="Andreopoulos B."/>
            <person name="Cheng J.-F."/>
            <person name="Woyke T."/>
            <person name="Pelin A."/>
            <person name="Henrissat B."/>
            <person name="Reynolds N."/>
            <person name="Benny G.L."/>
            <person name="Smith M.E."/>
            <person name="James T.Y."/>
            <person name="Grigoriev I.V."/>
        </authorList>
    </citation>
    <scope>NUCLEOTIDE SEQUENCE</scope>
    <source>
        <strain evidence="5">ATCC 52028</strain>
    </source>
</reference>
<keyword evidence="8" id="KW-1185">Reference proteome</keyword>
<name>A0A4P9WWT7_9FUNG</name>
<evidence type="ECO:0000256" key="2">
    <source>
        <dbReference type="ARBA" id="ARBA00008352"/>
    </source>
</evidence>
<dbReference type="GO" id="GO:0006383">
    <property type="term" value="P:transcription by RNA polymerase III"/>
    <property type="evidence" value="ECO:0007669"/>
    <property type="project" value="InterPro"/>
</dbReference>
<dbReference type="InterPro" id="IPR024661">
    <property type="entry name" value="RNA_pol_III_Rpc31"/>
</dbReference>
<evidence type="ECO:0000313" key="5">
    <source>
        <dbReference type="EMBL" id="RKO96658.1"/>
    </source>
</evidence>
<evidence type="ECO:0000256" key="4">
    <source>
        <dbReference type="SAM" id="MobiDB-lite"/>
    </source>
</evidence>
<dbReference type="Pfam" id="PF11705">
    <property type="entry name" value="RNA_pol_3_Rpc31"/>
    <property type="match status" value="1"/>
</dbReference>
<evidence type="ECO:0000256" key="1">
    <source>
        <dbReference type="ARBA" id="ARBA00004123"/>
    </source>
</evidence>
<organism evidence="5 7">
    <name type="scientific">Caulochytrium protostelioides</name>
    <dbReference type="NCBI Taxonomy" id="1555241"/>
    <lineage>
        <taxon>Eukaryota</taxon>
        <taxon>Fungi</taxon>
        <taxon>Fungi incertae sedis</taxon>
        <taxon>Chytridiomycota</taxon>
        <taxon>Chytridiomycota incertae sedis</taxon>
        <taxon>Chytridiomycetes</taxon>
        <taxon>Caulochytriales</taxon>
        <taxon>Caulochytriaceae</taxon>
        <taxon>Caulochytrium</taxon>
    </lineage>
</organism>
<reference evidence="7 8" key="1">
    <citation type="journal article" date="2018" name="Nat. Microbiol.">
        <title>Leveraging single-cell genomics to expand the fungal tree of life.</title>
        <authorList>
            <person name="Ahrendt S.R."/>
            <person name="Quandt C.A."/>
            <person name="Ciobanu D."/>
            <person name="Clum A."/>
            <person name="Salamov A."/>
            <person name="Andreopoulos B."/>
            <person name="Cheng J.F."/>
            <person name="Woyke T."/>
            <person name="Pelin A."/>
            <person name="Henrissat B."/>
            <person name="Reynolds N.K."/>
            <person name="Benny G.L."/>
            <person name="Smith M.E."/>
            <person name="James T.Y."/>
            <person name="Grigoriev I.V."/>
        </authorList>
    </citation>
    <scope>NUCLEOTIDE SEQUENCE [LARGE SCALE GENOMIC DNA]</scope>
    <source>
        <strain evidence="7 8">ATCC 52028</strain>
    </source>
</reference>
<comment type="subcellular location">
    <subcellularLocation>
        <location evidence="1">Nucleus</location>
    </subcellularLocation>
</comment>
<feature type="compositionally biased region" description="Low complexity" evidence="4">
    <location>
        <begin position="155"/>
        <end position="166"/>
    </location>
</feature>
<dbReference type="AlphaFoldDB" id="A0A4P9WWT7"/>
<dbReference type="PANTHER" id="PTHR15367">
    <property type="entry name" value="DNA-DIRECTED RNA POLYMERASE III"/>
    <property type="match status" value="1"/>
</dbReference>
<evidence type="ECO:0008006" key="9">
    <source>
        <dbReference type="Google" id="ProtNLM"/>
    </source>
</evidence>
<feature type="region of interest" description="Disordered" evidence="4">
    <location>
        <begin position="155"/>
        <end position="217"/>
    </location>
</feature>
<dbReference type="STRING" id="1555241.A0A4P9WWT7"/>
<proteinExistence type="inferred from homology"/>
<accession>A0A4P9WWT7</accession>
<evidence type="ECO:0000313" key="8">
    <source>
        <dbReference type="Proteomes" id="UP000274922"/>
    </source>
</evidence>
<dbReference type="Proteomes" id="UP000268535">
    <property type="component" value="Unassembled WGS sequence"/>
</dbReference>
<dbReference type="EMBL" id="ML009729">
    <property type="protein sequence ID" value="RKO96658.1"/>
    <property type="molecule type" value="Genomic_DNA"/>
</dbReference>
<dbReference type="Proteomes" id="UP000274922">
    <property type="component" value="Unassembled WGS sequence"/>
</dbReference>
<reference evidence="6" key="2">
    <citation type="submission" date="2018-04" db="EMBL/GenBank/DDBJ databases">
        <title>Leveraging single-cell genomics to expand the Fungal Tree of Life.</title>
        <authorList>
            <consortium name="DOE Joint Genome Institute"/>
            <person name="Ahrendt S.R."/>
            <person name="Quandt C.A."/>
            <person name="Ciobanu D."/>
            <person name="Clum A."/>
            <person name="Salamov A."/>
            <person name="Andreopoulos B."/>
            <person name="Cheng J.-F."/>
            <person name="Woyke T."/>
            <person name="Pelin A."/>
            <person name="Henrissat B."/>
            <person name="Benny G.L."/>
            <person name="Smith M.E."/>
            <person name="James T.Y."/>
            <person name="Grigoriev I.V."/>
        </authorList>
    </citation>
    <scope>NUCLEOTIDE SEQUENCE</scope>
    <source>
        <strain evidence="6">ATCC 52028</strain>
    </source>
</reference>
<evidence type="ECO:0000313" key="6">
    <source>
        <dbReference type="EMBL" id="RKP02806.1"/>
    </source>
</evidence>
<feature type="compositionally biased region" description="Acidic residues" evidence="4">
    <location>
        <begin position="167"/>
        <end position="204"/>
    </location>
</feature>
<protein>
    <recommendedName>
        <fullName evidence="9">DNA-directed RNA polymerase III subunit</fullName>
    </recommendedName>
</protein>
<dbReference type="PANTHER" id="PTHR15367:SF2">
    <property type="entry name" value="DNA-DIRECTED RNA POLYMERASE III SUBUNIT"/>
    <property type="match status" value="1"/>
</dbReference>
<gene>
    <name evidence="5" type="ORF">CAUPRSCDRAFT_7830</name>
    <name evidence="6" type="ORF">CXG81DRAFT_17601</name>
</gene>